<feature type="transmembrane region" description="Helical" evidence="6">
    <location>
        <begin position="77"/>
        <end position="98"/>
    </location>
</feature>
<accession>A0A7W5BHN1</accession>
<comment type="subcellular location">
    <subcellularLocation>
        <location evidence="1">Cell membrane</location>
        <topology evidence="1">Multi-pass membrane protein</topology>
    </subcellularLocation>
</comment>
<feature type="transmembrane region" description="Helical" evidence="6">
    <location>
        <begin position="396"/>
        <end position="417"/>
    </location>
</feature>
<dbReference type="GO" id="GO:0022857">
    <property type="term" value="F:transmembrane transporter activity"/>
    <property type="evidence" value="ECO:0007669"/>
    <property type="project" value="InterPro"/>
</dbReference>
<feature type="domain" description="Major facilitator superfamily (MFS) profile" evidence="7">
    <location>
        <begin position="1"/>
        <end position="196"/>
    </location>
</feature>
<dbReference type="PANTHER" id="PTHR23513:SF6">
    <property type="entry name" value="MAJOR FACILITATOR SUPERFAMILY ASSOCIATED DOMAIN-CONTAINING PROTEIN"/>
    <property type="match status" value="1"/>
</dbReference>
<dbReference type="AlphaFoldDB" id="A0A7W5BHN1"/>
<name>A0A7W5BHN1_9BURK</name>
<organism evidence="8 9">
    <name type="scientific">Pseudoduganella violacea</name>
    <dbReference type="NCBI Taxonomy" id="1715466"/>
    <lineage>
        <taxon>Bacteria</taxon>
        <taxon>Pseudomonadati</taxon>
        <taxon>Pseudomonadota</taxon>
        <taxon>Betaproteobacteria</taxon>
        <taxon>Burkholderiales</taxon>
        <taxon>Oxalobacteraceae</taxon>
        <taxon>Telluria group</taxon>
        <taxon>Pseudoduganella</taxon>
    </lineage>
</organism>
<dbReference type="PANTHER" id="PTHR23513">
    <property type="entry name" value="INTEGRAL MEMBRANE EFFLUX PROTEIN-RELATED"/>
    <property type="match status" value="1"/>
</dbReference>
<evidence type="ECO:0000256" key="4">
    <source>
        <dbReference type="ARBA" id="ARBA00022989"/>
    </source>
</evidence>
<evidence type="ECO:0000256" key="6">
    <source>
        <dbReference type="SAM" id="Phobius"/>
    </source>
</evidence>
<feature type="transmembrane region" description="Helical" evidence="6">
    <location>
        <begin position="357"/>
        <end position="376"/>
    </location>
</feature>
<keyword evidence="9" id="KW-1185">Reference proteome</keyword>
<dbReference type="Proteomes" id="UP000541535">
    <property type="component" value="Unassembled WGS sequence"/>
</dbReference>
<feature type="transmembrane region" description="Helical" evidence="6">
    <location>
        <begin position="226"/>
        <end position="247"/>
    </location>
</feature>
<dbReference type="InterPro" id="IPR036259">
    <property type="entry name" value="MFS_trans_sf"/>
</dbReference>
<feature type="transmembrane region" description="Helical" evidence="6">
    <location>
        <begin position="176"/>
        <end position="193"/>
    </location>
</feature>
<evidence type="ECO:0000256" key="5">
    <source>
        <dbReference type="ARBA" id="ARBA00023136"/>
    </source>
</evidence>
<feature type="transmembrane region" description="Helical" evidence="6">
    <location>
        <begin position="259"/>
        <end position="278"/>
    </location>
</feature>
<evidence type="ECO:0000313" key="9">
    <source>
        <dbReference type="Proteomes" id="UP000541535"/>
    </source>
</evidence>
<dbReference type="GO" id="GO:0005886">
    <property type="term" value="C:plasma membrane"/>
    <property type="evidence" value="ECO:0007669"/>
    <property type="project" value="UniProtKB-SubCell"/>
</dbReference>
<dbReference type="InterPro" id="IPR020846">
    <property type="entry name" value="MFS_dom"/>
</dbReference>
<evidence type="ECO:0000256" key="1">
    <source>
        <dbReference type="ARBA" id="ARBA00004651"/>
    </source>
</evidence>
<reference evidence="8 9" key="1">
    <citation type="submission" date="2020-08" db="EMBL/GenBank/DDBJ databases">
        <title>Genomic Encyclopedia of Type Strains, Phase III (KMG-III): the genomes of soil and plant-associated and newly described type strains.</title>
        <authorList>
            <person name="Whitman W."/>
        </authorList>
    </citation>
    <scope>NUCLEOTIDE SEQUENCE [LARGE SCALE GENOMIC DNA]</scope>
    <source>
        <strain evidence="8 9">CECT 8897</strain>
    </source>
</reference>
<proteinExistence type="predicted"/>
<dbReference type="InterPro" id="IPR011701">
    <property type="entry name" value="MFS"/>
</dbReference>
<keyword evidence="3 6" id="KW-0812">Transmembrane</keyword>
<feature type="transmembrane region" description="Helical" evidence="6">
    <location>
        <begin position="12"/>
        <end position="38"/>
    </location>
</feature>
<feature type="transmembrane region" description="Helical" evidence="6">
    <location>
        <begin position="150"/>
        <end position="170"/>
    </location>
</feature>
<protein>
    <submittedName>
        <fullName evidence="8">MFS family permease</fullName>
    </submittedName>
</protein>
<sequence length="430" mass="43994">MLSSLNSIPRGPLLLIVARFASALGSALTGFGLNVWVFRETGSYAIFAALAVAAALPALLFAPVAGVLVDRFARKRLLIACELLAAATVGGVAAASAAGLLNPYMVGAASVALALLSTLSWPATMAAVAELTPPAQRAAVNGLAEALGGGVQILNPVLGAALFTLIGIAGIALLDLLSYAVCVALIAAIAFPARTPQAPVSGGSALVRFWREAVAGFQWVAGRRDLAALLLFFAIINIGCSIFAVTLTPYLLSFTSAETLGWCMGLSGAGIVAGGSLFSLTGGLKRHEHGVLLGGVLAGACMLLFGVLRAPAALLVCSFCYGLATPLMNASSQTIWQAEVPPAIQGRVFAIRKMIAWGLNPLAILLSVPLAAGLFQPMLGEGLPVRLWGDGAVGSLGMMTSACGLLCLVWSLTVLLLGKLKIEQRIPDPV</sequence>
<comment type="caution">
    <text evidence="8">The sequence shown here is derived from an EMBL/GenBank/DDBJ whole genome shotgun (WGS) entry which is preliminary data.</text>
</comment>
<dbReference type="SUPFAM" id="SSF103473">
    <property type="entry name" value="MFS general substrate transporter"/>
    <property type="match status" value="1"/>
</dbReference>
<dbReference type="Pfam" id="PF07690">
    <property type="entry name" value="MFS_1"/>
    <property type="match status" value="1"/>
</dbReference>
<evidence type="ECO:0000313" key="8">
    <source>
        <dbReference type="EMBL" id="MBB3122400.1"/>
    </source>
</evidence>
<feature type="transmembrane region" description="Helical" evidence="6">
    <location>
        <begin position="290"/>
        <end position="307"/>
    </location>
</feature>
<evidence type="ECO:0000256" key="3">
    <source>
        <dbReference type="ARBA" id="ARBA00022692"/>
    </source>
</evidence>
<feature type="transmembrane region" description="Helical" evidence="6">
    <location>
        <begin position="44"/>
        <end position="65"/>
    </location>
</feature>
<keyword evidence="4 6" id="KW-1133">Transmembrane helix</keyword>
<dbReference type="CDD" id="cd06173">
    <property type="entry name" value="MFS_MefA_like"/>
    <property type="match status" value="1"/>
</dbReference>
<dbReference type="EMBL" id="JACHXD010000030">
    <property type="protein sequence ID" value="MBB3122400.1"/>
    <property type="molecule type" value="Genomic_DNA"/>
</dbReference>
<dbReference type="Gene3D" id="1.20.1250.20">
    <property type="entry name" value="MFS general substrate transporter like domains"/>
    <property type="match status" value="1"/>
</dbReference>
<keyword evidence="5 6" id="KW-0472">Membrane</keyword>
<feature type="transmembrane region" description="Helical" evidence="6">
    <location>
        <begin position="104"/>
        <end position="129"/>
    </location>
</feature>
<dbReference type="PROSITE" id="PS50850">
    <property type="entry name" value="MFS"/>
    <property type="match status" value="1"/>
</dbReference>
<gene>
    <name evidence="8" type="ORF">FHS03_005501</name>
</gene>
<keyword evidence="2" id="KW-1003">Cell membrane</keyword>
<evidence type="ECO:0000259" key="7">
    <source>
        <dbReference type="PROSITE" id="PS50850"/>
    </source>
</evidence>
<dbReference type="RefSeq" id="WP_183444058.1">
    <property type="nucleotide sequence ID" value="NZ_JACHXD010000030.1"/>
</dbReference>
<evidence type="ECO:0000256" key="2">
    <source>
        <dbReference type="ARBA" id="ARBA00022475"/>
    </source>
</evidence>